<sequence length="135" mass="14264">MNASARSVKAEGVNREPNASVAEATIKSTKTQGVRTPCVLVDLIEVSDAVRPRPGSRDKATPKLDPRKSGRKSNPSRKNRPDRDLSPDISDPRSDSDEGESDSTSSSDSSGEKAGSSTKTSSKPKVGSTLLTVRP</sequence>
<reference evidence="2" key="1">
    <citation type="submission" date="2023-04" db="EMBL/GenBank/DDBJ databases">
        <title>Phytophthora fragariaefolia NBRC 109709.</title>
        <authorList>
            <person name="Ichikawa N."/>
            <person name="Sato H."/>
            <person name="Tonouchi N."/>
        </authorList>
    </citation>
    <scope>NUCLEOTIDE SEQUENCE</scope>
    <source>
        <strain evidence="2">NBRC 109709</strain>
    </source>
</reference>
<proteinExistence type="predicted"/>
<dbReference type="AlphaFoldDB" id="A0A9W6XP68"/>
<dbReference type="Proteomes" id="UP001165121">
    <property type="component" value="Unassembled WGS sequence"/>
</dbReference>
<feature type="compositionally biased region" description="Basic residues" evidence="1">
    <location>
        <begin position="69"/>
        <end position="78"/>
    </location>
</feature>
<evidence type="ECO:0000313" key="2">
    <source>
        <dbReference type="EMBL" id="GMF42838.1"/>
    </source>
</evidence>
<protein>
    <submittedName>
        <fullName evidence="2">Unnamed protein product</fullName>
    </submittedName>
</protein>
<feature type="compositionally biased region" description="Low complexity" evidence="1">
    <location>
        <begin position="102"/>
        <end position="117"/>
    </location>
</feature>
<evidence type="ECO:0000313" key="3">
    <source>
        <dbReference type="Proteomes" id="UP001165121"/>
    </source>
</evidence>
<gene>
    <name evidence="2" type="ORF">Pfra01_001420000</name>
</gene>
<accession>A0A9W6XP68</accession>
<feature type="compositionally biased region" description="Basic and acidic residues" evidence="1">
    <location>
        <begin position="48"/>
        <end position="68"/>
    </location>
</feature>
<dbReference type="EMBL" id="BSXT01001478">
    <property type="protein sequence ID" value="GMF42838.1"/>
    <property type="molecule type" value="Genomic_DNA"/>
</dbReference>
<name>A0A9W6XP68_9STRA</name>
<comment type="caution">
    <text evidence="2">The sequence shown here is derived from an EMBL/GenBank/DDBJ whole genome shotgun (WGS) entry which is preliminary data.</text>
</comment>
<keyword evidence="3" id="KW-1185">Reference proteome</keyword>
<feature type="region of interest" description="Disordered" evidence="1">
    <location>
        <begin position="1"/>
        <end position="135"/>
    </location>
</feature>
<evidence type="ECO:0000256" key="1">
    <source>
        <dbReference type="SAM" id="MobiDB-lite"/>
    </source>
</evidence>
<organism evidence="2 3">
    <name type="scientific">Phytophthora fragariaefolia</name>
    <dbReference type="NCBI Taxonomy" id="1490495"/>
    <lineage>
        <taxon>Eukaryota</taxon>
        <taxon>Sar</taxon>
        <taxon>Stramenopiles</taxon>
        <taxon>Oomycota</taxon>
        <taxon>Peronosporomycetes</taxon>
        <taxon>Peronosporales</taxon>
        <taxon>Peronosporaceae</taxon>
        <taxon>Phytophthora</taxon>
    </lineage>
</organism>
<feature type="compositionally biased region" description="Basic and acidic residues" evidence="1">
    <location>
        <begin position="79"/>
        <end position="96"/>
    </location>
</feature>